<reference evidence="2 4" key="1">
    <citation type="journal article" date="2019" name="Sci. Rep.">
        <title>Orb-weaving spider Araneus ventricosus genome elucidates the spidroin gene catalogue.</title>
        <authorList>
            <person name="Kono N."/>
            <person name="Nakamura H."/>
            <person name="Ohtoshi R."/>
            <person name="Moran D.A.P."/>
            <person name="Shinohara A."/>
            <person name="Yoshida Y."/>
            <person name="Fujiwara M."/>
            <person name="Mori M."/>
            <person name="Tomita M."/>
            <person name="Arakawa K."/>
        </authorList>
    </citation>
    <scope>NUCLEOTIDE SEQUENCE [LARGE SCALE GENOMIC DNA]</scope>
</reference>
<comment type="caution">
    <text evidence="2">The sequence shown here is derived from an EMBL/GenBank/DDBJ whole genome shotgun (WGS) entry which is preliminary data.</text>
</comment>
<keyword evidence="4" id="KW-1185">Reference proteome</keyword>
<proteinExistence type="predicted"/>
<evidence type="ECO:0000313" key="2">
    <source>
        <dbReference type="EMBL" id="GBM05990.1"/>
    </source>
</evidence>
<sequence length="77" mass="8539">LGDKSDGTWSHFGRVGSLMNDRYVVFEQETLYQNAKHGLVCYHFGAANCQLLRDLTVCVSQHHEGESGLLNRPSASS</sequence>
<dbReference type="AlphaFoldDB" id="A0A4Y2CNI6"/>
<evidence type="ECO:0000313" key="3">
    <source>
        <dbReference type="EMBL" id="GBM06154.1"/>
    </source>
</evidence>
<name>A0A4Y2CNI6_ARAVE</name>
<gene>
    <name evidence="3" type="ORF">AVEN_159632_1</name>
    <name evidence="2" type="ORF">AVEN_257084_1</name>
    <name evidence="1" type="ORF">AVEN_29819_1</name>
</gene>
<feature type="non-terminal residue" evidence="2">
    <location>
        <position position="1"/>
    </location>
</feature>
<dbReference type="Proteomes" id="UP000499080">
    <property type="component" value="Unassembled WGS sequence"/>
</dbReference>
<organism evidence="2 4">
    <name type="scientific">Araneus ventricosus</name>
    <name type="common">Orbweaver spider</name>
    <name type="synonym">Epeira ventricosa</name>
    <dbReference type="NCBI Taxonomy" id="182803"/>
    <lineage>
        <taxon>Eukaryota</taxon>
        <taxon>Metazoa</taxon>
        <taxon>Ecdysozoa</taxon>
        <taxon>Arthropoda</taxon>
        <taxon>Chelicerata</taxon>
        <taxon>Arachnida</taxon>
        <taxon>Araneae</taxon>
        <taxon>Araneomorphae</taxon>
        <taxon>Entelegynae</taxon>
        <taxon>Araneoidea</taxon>
        <taxon>Araneidae</taxon>
        <taxon>Araneus</taxon>
    </lineage>
</organism>
<dbReference type="EMBL" id="BGPR01239409">
    <property type="protein sequence ID" value="GBM04360.1"/>
    <property type="molecule type" value="Genomic_DNA"/>
</dbReference>
<dbReference type="EMBL" id="BGPR01239966">
    <property type="protein sequence ID" value="GBM06154.1"/>
    <property type="molecule type" value="Genomic_DNA"/>
</dbReference>
<dbReference type="EMBL" id="BGPR01239914">
    <property type="protein sequence ID" value="GBM05990.1"/>
    <property type="molecule type" value="Genomic_DNA"/>
</dbReference>
<accession>A0A4Y2CNI6</accession>
<evidence type="ECO:0000313" key="4">
    <source>
        <dbReference type="Proteomes" id="UP000499080"/>
    </source>
</evidence>
<evidence type="ECO:0000313" key="1">
    <source>
        <dbReference type="EMBL" id="GBM04360.1"/>
    </source>
</evidence>
<protein>
    <submittedName>
        <fullName evidence="2">Uncharacterized protein</fullName>
    </submittedName>
</protein>